<organism evidence="6 7">
    <name type="scientific">Aequorivita aurantiaca</name>
    <dbReference type="NCBI Taxonomy" id="3053356"/>
    <lineage>
        <taxon>Bacteria</taxon>
        <taxon>Pseudomonadati</taxon>
        <taxon>Bacteroidota</taxon>
        <taxon>Flavobacteriia</taxon>
        <taxon>Flavobacteriales</taxon>
        <taxon>Flavobacteriaceae</taxon>
        <taxon>Aequorivita</taxon>
    </lineage>
</organism>
<keyword evidence="2 4" id="KW-0238">DNA-binding</keyword>
<evidence type="ECO:0000313" key="7">
    <source>
        <dbReference type="Proteomes" id="UP001244787"/>
    </source>
</evidence>
<proteinExistence type="predicted"/>
<evidence type="ECO:0000259" key="5">
    <source>
        <dbReference type="PROSITE" id="PS50977"/>
    </source>
</evidence>
<dbReference type="Gene3D" id="1.10.357.10">
    <property type="entry name" value="Tetracycline Repressor, domain 2"/>
    <property type="match status" value="1"/>
</dbReference>
<dbReference type="PROSITE" id="PS50977">
    <property type="entry name" value="HTH_TETR_2"/>
    <property type="match status" value="1"/>
</dbReference>
<dbReference type="InterPro" id="IPR036271">
    <property type="entry name" value="Tet_transcr_reg_TetR-rel_C_sf"/>
</dbReference>
<feature type="DNA-binding region" description="H-T-H motif" evidence="4">
    <location>
        <begin position="44"/>
        <end position="63"/>
    </location>
</feature>
<dbReference type="EMBL" id="JAUGQQ010000009">
    <property type="protein sequence ID" value="MDN3725139.1"/>
    <property type="molecule type" value="Genomic_DNA"/>
</dbReference>
<reference evidence="6 7" key="1">
    <citation type="submission" date="2023-06" db="EMBL/GenBank/DDBJ databases">
        <authorList>
            <person name="Ye Y.-Q."/>
            <person name="Du Z.-J."/>
        </authorList>
    </citation>
    <scope>NUCLEOTIDE SEQUENCE [LARGE SCALE GENOMIC DNA]</scope>
    <source>
        <strain evidence="6 7">SDUM287046</strain>
    </source>
</reference>
<dbReference type="RefSeq" id="WP_290255229.1">
    <property type="nucleotide sequence ID" value="NZ_JAUGQQ010000009.1"/>
</dbReference>
<dbReference type="Pfam" id="PF00440">
    <property type="entry name" value="TetR_N"/>
    <property type="match status" value="1"/>
</dbReference>
<name>A0ABT8DJY6_9FLAO</name>
<evidence type="ECO:0000313" key="6">
    <source>
        <dbReference type="EMBL" id="MDN3725139.1"/>
    </source>
</evidence>
<gene>
    <name evidence="6" type="ORF">QRD02_12160</name>
</gene>
<dbReference type="PANTHER" id="PTHR47506:SF3">
    <property type="entry name" value="HTH-TYPE TRANSCRIPTIONAL REGULATOR LMRA"/>
    <property type="match status" value="1"/>
</dbReference>
<keyword evidence="1" id="KW-0805">Transcription regulation</keyword>
<evidence type="ECO:0000256" key="2">
    <source>
        <dbReference type="ARBA" id="ARBA00023125"/>
    </source>
</evidence>
<keyword evidence="7" id="KW-1185">Reference proteome</keyword>
<evidence type="ECO:0000256" key="3">
    <source>
        <dbReference type="ARBA" id="ARBA00023163"/>
    </source>
</evidence>
<feature type="domain" description="HTH tetR-type" evidence="5">
    <location>
        <begin position="21"/>
        <end position="81"/>
    </location>
</feature>
<dbReference type="InterPro" id="IPR009057">
    <property type="entry name" value="Homeodomain-like_sf"/>
</dbReference>
<comment type="caution">
    <text evidence="6">The sequence shown here is derived from an EMBL/GenBank/DDBJ whole genome shotgun (WGS) entry which is preliminary data.</text>
</comment>
<protein>
    <submittedName>
        <fullName evidence="6">TetR/AcrR family transcriptional regulator</fullName>
    </submittedName>
</protein>
<accession>A0ABT8DJY6</accession>
<dbReference type="Proteomes" id="UP001244787">
    <property type="component" value="Unassembled WGS sequence"/>
</dbReference>
<dbReference type="SUPFAM" id="SSF46689">
    <property type="entry name" value="Homeodomain-like"/>
    <property type="match status" value="1"/>
</dbReference>
<sequence>MVYFIYICFVEGAIMKMTKSENTKQLIVEKTAVVFNTKGYAGTSMNDIMAATGLSKGCIYGNFENKDDVALAAFDYNHGKVNEHMKVKISATDNSIERLLVYPHTYKNYFRYPYLLAGCPILNTSTEADDTHPKLKERAVRALDFWKTSIENQIKRGIERKEIMEDTNPTEIAIVMISMIEGAFMQAKVTNRTKELRIAMDFLEKIIFALKT</sequence>
<keyword evidence="3" id="KW-0804">Transcription</keyword>
<dbReference type="SUPFAM" id="SSF48498">
    <property type="entry name" value="Tetracyclin repressor-like, C-terminal domain"/>
    <property type="match status" value="1"/>
</dbReference>
<dbReference type="InterPro" id="IPR011075">
    <property type="entry name" value="TetR_C"/>
</dbReference>
<evidence type="ECO:0000256" key="4">
    <source>
        <dbReference type="PROSITE-ProRule" id="PRU00335"/>
    </source>
</evidence>
<dbReference type="PANTHER" id="PTHR47506">
    <property type="entry name" value="TRANSCRIPTIONAL REGULATORY PROTEIN"/>
    <property type="match status" value="1"/>
</dbReference>
<dbReference type="InterPro" id="IPR001647">
    <property type="entry name" value="HTH_TetR"/>
</dbReference>
<dbReference type="Pfam" id="PF16925">
    <property type="entry name" value="TetR_C_13"/>
    <property type="match status" value="1"/>
</dbReference>
<evidence type="ECO:0000256" key="1">
    <source>
        <dbReference type="ARBA" id="ARBA00023015"/>
    </source>
</evidence>